<gene>
    <name evidence="1" type="ORF">B0X71_20045</name>
</gene>
<dbReference type="AlphaFoldDB" id="A0A1Q2L513"/>
<sequence length="88" mass="10295">MEFVRKAGIGESAPKIISKLTRMNFQVMVEIHPFLIMSPPHFCFEKPVIPVQRTAYSMKTYSIHFQPIPRLEKLFFSLLFVAFNLTFD</sequence>
<keyword evidence="2" id="KW-1185">Reference proteome</keyword>
<organism evidence="1 2">
    <name type="scientific">Planococcus lenghuensis</name>
    <dbReference type="NCBI Taxonomy" id="2213202"/>
    <lineage>
        <taxon>Bacteria</taxon>
        <taxon>Bacillati</taxon>
        <taxon>Bacillota</taxon>
        <taxon>Bacilli</taxon>
        <taxon>Bacillales</taxon>
        <taxon>Caryophanaceae</taxon>
        <taxon>Planococcus</taxon>
    </lineage>
</organism>
<reference evidence="1 2" key="1">
    <citation type="submission" date="2017-02" db="EMBL/GenBank/DDBJ databases">
        <title>The complete genomic sequence of a novel cold adapted crude oil-degrading bacterium Planococcus qaidamina Y42.</title>
        <authorList>
            <person name="Yang R."/>
        </authorList>
    </citation>
    <scope>NUCLEOTIDE SEQUENCE [LARGE SCALE GENOMIC DNA]</scope>
    <source>
        <strain evidence="1 2">Y42</strain>
        <plasmid evidence="1 2">unnamed1</plasmid>
    </source>
</reference>
<dbReference type="EMBL" id="CP019641">
    <property type="protein sequence ID" value="AQQ55454.1"/>
    <property type="molecule type" value="Genomic_DNA"/>
</dbReference>
<evidence type="ECO:0000313" key="2">
    <source>
        <dbReference type="Proteomes" id="UP000188184"/>
    </source>
</evidence>
<proteinExistence type="predicted"/>
<keyword evidence="1" id="KW-0614">Plasmid</keyword>
<dbReference type="Proteomes" id="UP000188184">
    <property type="component" value="Plasmid unnamed1"/>
</dbReference>
<name>A0A1Q2L513_9BACL</name>
<geneLocation type="plasmid" evidence="1 2">
    <name>unnamed1</name>
</geneLocation>
<accession>A0A1Q2L513</accession>
<protein>
    <submittedName>
        <fullName evidence="1">Uncharacterized protein</fullName>
    </submittedName>
</protein>
<dbReference type="KEGG" id="pmar:B0X71_20045"/>
<evidence type="ECO:0000313" key="1">
    <source>
        <dbReference type="EMBL" id="AQQ55454.1"/>
    </source>
</evidence>